<dbReference type="Proteomes" id="UP000031737">
    <property type="component" value="Unassembled WGS sequence"/>
</dbReference>
<protein>
    <submittedName>
        <fullName evidence="1">Uncharacterized protein</fullName>
    </submittedName>
</protein>
<keyword evidence="2" id="KW-1185">Reference proteome</keyword>
<dbReference type="AlphaFoldDB" id="A0A061J2F6"/>
<sequence>MTSDAGLAARSPFVFVEQLHEGRPYDTIMFPDAFEVLPNSWQYKSAMGAVSSANTSTVTGASNSSQSSSACLSLPSSGEEHLLVLRGLHEEQRLQLARRVRERRDLQMRSGQITLDGCCRRPYAVGVGARELTAEGRRRAETRSVPHILWATRNRVLTAFYAEQRRRCLLLLASRLQERTELEHYAGTTRDKLRLSRKKRLWTSDEENKKFFFSPVAADECELDSGVLHSTHVRGR</sequence>
<dbReference type="OrthoDB" id="240674at2759"/>
<organism evidence="1 2">
    <name type="scientific">Trypanosoma rangeli SC58</name>
    <dbReference type="NCBI Taxonomy" id="429131"/>
    <lineage>
        <taxon>Eukaryota</taxon>
        <taxon>Discoba</taxon>
        <taxon>Euglenozoa</taxon>
        <taxon>Kinetoplastea</taxon>
        <taxon>Metakinetoplastina</taxon>
        <taxon>Trypanosomatida</taxon>
        <taxon>Trypanosomatidae</taxon>
        <taxon>Trypanosoma</taxon>
        <taxon>Herpetosoma</taxon>
    </lineage>
</organism>
<accession>A0A061J2F6</accession>
<dbReference type="EMBL" id="AUPL01003228">
    <property type="protein sequence ID" value="ESL09059.1"/>
    <property type="molecule type" value="Genomic_DNA"/>
</dbReference>
<dbReference type="VEuPathDB" id="TriTrypDB:TRSC58_03228"/>
<comment type="caution">
    <text evidence="1">The sequence shown here is derived from an EMBL/GenBank/DDBJ whole genome shotgun (WGS) entry which is preliminary data.</text>
</comment>
<name>A0A061J2F6_TRYRA</name>
<evidence type="ECO:0000313" key="2">
    <source>
        <dbReference type="Proteomes" id="UP000031737"/>
    </source>
</evidence>
<proteinExistence type="predicted"/>
<evidence type="ECO:0000313" key="1">
    <source>
        <dbReference type="EMBL" id="ESL09059.1"/>
    </source>
</evidence>
<gene>
    <name evidence="1" type="ORF">TRSC58_03228</name>
</gene>
<reference evidence="1 2" key="1">
    <citation type="submission" date="2013-07" db="EMBL/GenBank/DDBJ databases">
        <authorList>
            <person name="Stoco P.H."/>
            <person name="Wagner G."/>
            <person name="Gerber A."/>
            <person name="Zaha A."/>
            <person name="Thompson C."/>
            <person name="Bartholomeu D.C."/>
            <person name="Luckemeyer D.D."/>
            <person name="Bahia D."/>
            <person name="Loreto E."/>
            <person name="Prestes E.B."/>
            <person name="Lima F.M."/>
            <person name="Rodrigues-Luiz G."/>
            <person name="Vallejo G.A."/>
            <person name="Filho J.F."/>
            <person name="Monteiro K.M."/>
            <person name="Tyler K.M."/>
            <person name="de Almeida L.G."/>
            <person name="Ortiz M.F."/>
            <person name="Siervo M.A."/>
            <person name="de Moraes M.H."/>
            <person name="Cunha O.L."/>
            <person name="Mendonca-Neto R."/>
            <person name="Silva R."/>
            <person name="Teixeira S.M."/>
            <person name="Murta S.M."/>
            <person name="Sincero T.C."/>
            <person name="Mendes T.A."/>
            <person name="Urmenyi T.P."/>
            <person name="Silva V.G."/>
            <person name="da Rocha W.D."/>
            <person name="Andersson B."/>
            <person name="Romanha A.J."/>
            <person name="Steindel M."/>
            <person name="de Vasconcelos A.T."/>
            <person name="Grisard E.C."/>
        </authorList>
    </citation>
    <scope>NUCLEOTIDE SEQUENCE [LARGE SCALE GENOMIC DNA]</scope>
    <source>
        <strain evidence="1 2">SC58</strain>
    </source>
</reference>